<sequence length="108" mass="11672">MGISHATVASATARDSLPRYRQTLQDVAHPPCEDAFSRHNGSFKELTKPVFHISLTTLELESRGETFQGADTIASLIKAAEVSVSCPPMVTSLLSRLMATSSFHVTLV</sequence>
<organism evidence="3">
    <name type="scientific">Taenia asiatica</name>
    <name type="common">Asian tapeworm</name>
    <dbReference type="NCBI Taxonomy" id="60517"/>
    <lineage>
        <taxon>Eukaryota</taxon>
        <taxon>Metazoa</taxon>
        <taxon>Spiralia</taxon>
        <taxon>Lophotrochozoa</taxon>
        <taxon>Platyhelminthes</taxon>
        <taxon>Cestoda</taxon>
        <taxon>Eucestoda</taxon>
        <taxon>Cyclophyllidea</taxon>
        <taxon>Taeniidae</taxon>
        <taxon>Taenia</taxon>
    </lineage>
</organism>
<dbReference type="AlphaFoldDB" id="A0A0R3WER2"/>
<gene>
    <name evidence="1" type="ORF">TASK_LOCUS9322</name>
</gene>
<evidence type="ECO:0000313" key="3">
    <source>
        <dbReference type="WBParaSite" id="TASK_0000932101-mRNA-1"/>
    </source>
</evidence>
<accession>A0A0R3WER2</accession>
<dbReference type="EMBL" id="UYRS01019093">
    <property type="protein sequence ID" value="VDK42811.1"/>
    <property type="molecule type" value="Genomic_DNA"/>
</dbReference>
<dbReference type="Proteomes" id="UP000282613">
    <property type="component" value="Unassembled WGS sequence"/>
</dbReference>
<evidence type="ECO:0000313" key="1">
    <source>
        <dbReference type="EMBL" id="VDK42811.1"/>
    </source>
</evidence>
<reference evidence="1 2" key="2">
    <citation type="submission" date="2018-11" db="EMBL/GenBank/DDBJ databases">
        <authorList>
            <consortium name="Pathogen Informatics"/>
        </authorList>
    </citation>
    <scope>NUCLEOTIDE SEQUENCE [LARGE SCALE GENOMIC DNA]</scope>
</reference>
<proteinExistence type="predicted"/>
<keyword evidence="2" id="KW-1185">Reference proteome</keyword>
<evidence type="ECO:0000313" key="2">
    <source>
        <dbReference type="Proteomes" id="UP000282613"/>
    </source>
</evidence>
<dbReference type="WBParaSite" id="TASK_0000932101-mRNA-1">
    <property type="protein sequence ID" value="TASK_0000932101-mRNA-1"/>
    <property type="gene ID" value="TASK_0000932101"/>
</dbReference>
<reference evidence="3" key="1">
    <citation type="submission" date="2017-02" db="UniProtKB">
        <authorList>
            <consortium name="WormBaseParasite"/>
        </authorList>
    </citation>
    <scope>IDENTIFICATION</scope>
</reference>
<protein>
    <submittedName>
        <fullName evidence="1 3">Uncharacterized protein</fullName>
    </submittedName>
</protein>
<name>A0A0R3WER2_TAEAS</name>